<reference evidence="5" key="2">
    <citation type="submission" date="2021-04" db="EMBL/GenBank/DDBJ databases">
        <authorList>
            <person name="Podell S."/>
        </authorList>
    </citation>
    <scope>NUCLEOTIDE SEQUENCE</scope>
    <source>
        <strain evidence="5">Hildebrandi</strain>
    </source>
</reference>
<dbReference type="AlphaFoldDB" id="A0A9K3KSM7"/>
<feature type="compositionally biased region" description="Polar residues" evidence="3">
    <location>
        <begin position="174"/>
        <end position="185"/>
    </location>
</feature>
<evidence type="ECO:0000256" key="3">
    <source>
        <dbReference type="SAM" id="MobiDB-lite"/>
    </source>
</evidence>
<dbReference type="Proteomes" id="UP000693970">
    <property type="component" value="Unassembled WGS sequence"/>
</dbReference>
<gene>
    <name evidence="5" type="ORF">IV203_011589</name>
</gene>
<sequence length="318" mass="35868">MNGESREIELLFQQDLFVFPRKSLRPVNSSQDDVDEEWTSTLQFLESDDGFFGDNVDRRNIEMSTVSSHPKSPIKANDSLMDASVRIYSNADHSDVLKNDQMKEIQSMDESTSSTLTPAIEMLCVDYLLGSSSDRNGNLSLSNTVPSFPDSLKKPLSSSTSPSPLPSIAMDSLVSKSQPELSSNPSPLPMSAEGDIVSMTPVRKKRKPRATSFGFPFRLHEMLNDIHGKEEHIDSCQWMPDGRSFKVLNVKKFSTCTLPLYFGSLKYKSFIRQLNIYNVVRCHGAYRHPCFVRGQPKMFWDMRRQKIKGTGKKSSMVS</sequence>
<name>A0A9K3KSM7_9STRA</name>
<feature type="compositionally biased region" description="Low complexity" evidence="3">
    <location>
        <begin position="146"/>
        <end position="162"/>
    </location>
</feature>
<evidence type="ECO:0000259" key="4">
    <source>
        <dbReference type="SMART" id="SM00415"/>
    </source>
</evidence>
<comment type="similarity">
    <text evidence="2">Belongs to the HSF family.</text>
</comment>
<organism evidence="5 6">
    <name type="scientific">Nitzschia inconspicua</name>
    <dbReference type="NCBI Taxonomy" id="303405"/>
    <lineage>
        <taxon>Eukaryota</taxon>
        <taxon>Sar</taxon>
        <taxon>Stramenopiles</taxon>
        <taxon>Ochrophyta</taxon>
        <taxon>Bacillariophyta</taxon>
        <taxon>Bacillariophyceae</taxon>
        <taxon>Bacillariophycidae</taxon>
        <taxon>Bacillariales</taxon>
        <taxon>Bacillariaceae</taxon>
        <taxon>Nitzschia</taxon>
    </lineage>
</organism>
<dbReference type="Pfam" id="PF00447">
    <property type="entry name" value="HSF_DNA-bind"/>
    <property type="match status" value="1"/>
</dbReference>
<comment type="caution">
    <text evidence="5">The sequence shown here is derived from an EMBL/GenBank/DDBJ whole genome shotgun (WGS) entry which is preliminary data.</text>
</comment>
<keyword evidence="6" id="KW-1185">Reference proteome</keyword>
<dbReference type="OrthoDB" id="44005at2759"/>
<reference evidence="5" key="1">
    <citation type="journal article" date="2021" name="Sci. Rep.">
        <title>Diploid genomic architecture of Nitzschia inconspicua, an elite biomass production diatom.</title>
        <authorList>
            <person name="Oliver A."/>
            <person name="Podell S."/>
            <person name="Pinowska A."/>
            <person name="Traller J.C."/>
            <person name="Smith S.R."/>
            <person name="McClure R."/>
            <person name="Beliaev A."/>
            <person name="Bohutskyi P."/>
            <person name="Hill E.A."/>
            <person name="Rabines A."/>
            <person name="Zheng H."/>
            <person name="Allen L.Z."/>
            <person name="Kuo A."/>
            <person name="Grigoriev I.V."/>
            <person name="Allen A.E."/>
            <person name="Hazlebeck D."/>
            <person name="Allen E.E."/>
        </authorList>
    </citation>
    <scope>NUCLEOTIDE SEQUENCE</scope>
    <source>
        <strain evidence="5">Hildebrandi</strain>
    </source>
</reference>
<evidence type="ECO:0000313" key="6">
    <source>
        <dbReference type="Proteomes" id="UP000693970"/>
    </source>
</evidence>
<feature type="region of interest" description="Disordered" evidence="3">
    <location>
        <begin position="140"/>
        <end position="195"/>
    </location>
</feature>
<dbReference type="EMBL" id="JAGRRH010000019">
    <property type="protein sequence ID" value="KAG7348992.1"/>
    <property type="molecule type" value="Genomic_DNA"/>
</dbReference>
<evidence type="ECO:0000256" key="2">
    <source>
        <dbReference type="RuleBase" id="RU004020"/>
    </source>
</evidence>
<accession>A0A9K3KSM7</accession>
<protein>
    <submittedName>
        <fullName evidence="5">HSF-type DNA-binding protein</fullName>
    </submittedName>
</protein>
<dbReference type="InterPro" id="IPR000232">
    <property type="entry name" value="HSF_DNA-bd"/>
</dbReference>
<keyword evidence="1 5" id="KW-0238">DNA-binding</keyword>
<feature type="domain" description="HSF-type DNA-binding" evidence="4">
    <location>
        <begin position="211"/>
        <end position="305"/>
    </location>
</feature>
<evidence type="ECO:0000313" key="5">
    <source>
        <dbReference type="EMBL" id="KAG7348992.1"/>
    </source>
</evidence>
<evidence type="ECO:0000256" key="1">
    <source>
        <dbReference type="ARBA" id="ARBA00023125"/>
    </source>
</evidence>
<dbReference type="PANTHER" id="PTHR10015:SF206">
    <property type="entry name" value="HSF-TYPE DNA-BINDING DOMAIN-CONTAINING PROTEIN"/>
    <property type="match status" value="1"/>
</dbReference>
<proteinExistence type="inferred from homology"/>
<dbReference type="GO" id="GO:0003700">
    <property type="term" value="F:DNA-binding transcription factor activity"/>
    <property type="evidence" value="ECO:0007669"/>
    <property type="project" value="InterPro"/>
</dbReference>
<dbReference type="GO" id="GO:0043565">
    <property type="term" value="F:sequence-specific DNA binding"/>
    <property type="evidence" value="ECO:0007669"/>
    <property type="project" value="InterPro"/>
</dbReference>
<dbReference type="SMART" id="SM00415">
    <property type="entry name" value="HSF"/>
    <property type="match status" value="1"/>
</dbReference>
<dbReference type="PANTHER" id="PTHR10015">
    <property type="entry name" value="HEAT SHOCK TRANSCRIPTION FACTOR"/>
    <property type="match status" value="1"/>
</dbReference>